<dbReference type="AlphaFoldDB" id="A0A9P4WGM1"/>
<evidence type="ECO:0000313" key="1">
    <source>
        <dbReference type="EMBL" id="KAF3031624.1"/>
    </source>
</evidence>
<accession>A0A9P4WGM1</accession>
<dbReference type="EMBL" id="SWKV01000132">
    <property type="protein sequence ID" value="KAF3031624.1"/>
    <property type="molecule type" value="Genomic_DNA"/>
</dbReference>
<keyword evidence="2" id="KW-1185">Reference proteome</keyword>
<comment type="caution">
    <text evidence="1">The sequence shown here is derived from an EMBL/GenBank/DDBJ whole genome shotgun (WGS) entry which is preliminary data.</text>
</comment>
<sequence>MVESYEDRLAVLQKELDDGLVMDLNLEHTTTLSMGHGPNAEILSNPGPNIDVSVGF</sequence>
<dbReference type="Proteomes" id="UP000758155">
    <property type="component" value="Unassembled WGS sequence"/>
</dbReference>
<organism evidence="1 2">
    <name type="scientific">Didymella heteroderae</name>
    <dbReference type="NCBI Taxonomy" id="1769908"/>
    <lineage>
        <taxon>Eukaryota</taxon>
        <taxon>Fungi</taxon>
        <taxon>Dikarya</taxon>
        <taxon>Ascomycota</taxon>
        <taxon>Pezizomycotina</taxon>
        <taxon>Dothideomycetes</taxon>
        <taxon>Pleosporomycetidae</taxon>
        <taxon>Pleosporales</taxon>
        <taxon>Pleosporineae</taxon>
        <taxon>Didymellaceae</taxon>
        <taxon>Didymella</taxon>
    </lineage>
</organism>
<gene>
    <name evidence="1" type="ORF">E8E12_002453</name>
</gene>
<protein>
    <submittedName>
        <fullName evidence="1">Uncharacterized protein</fullName>
    </submittedName>
</protein>
<evidence type="ECO:0000313" key="2">
    <source>
        <dbReference type="Proteomes" id="UP000758155"/>
    </source>
</evidence>
<proteinExistence type="predicted"/>
<name>A0A9P4WGM1_9PLEO</name>
<reference evidence="1" key="1">
    <citation type="submission" date="2019-04" db="EMBL/GenBank/DDBJ databases">
        <title>Sequencing of skin fungus with MAO and IRED activity.</title>
        <authorList>
            <person name="Marsaioli A.J."/>
            <person name="Bonatto J.M.C."/>
            <person name="Reis Junior O."/>
        </authorList>
    </citation>
    <scope>NUCLEOTIDE SEQUENCE</scope>
    <source>
        <strain evidence="1">28M1</strain>
    </source>
</reference>